<name>A0A2P8HN34_CHINA</name>
<dbReference type="PANTHER" id="PTHR30273">
    <property type="entry name" value="PERIPLASMIC SIGNAL SENSOR AND SIGMA FACTOR ACTIVATOR FECR-RELATED"/>
    <property type="match status" value="1"/>
</dbReference>
<sequence length="343" mass="38957">MDTEQIKILLERYNQGICSPEEADIVDQWFENINRHQSTYVDDSALDQQLDEIKMQINEHITPTPRVRNMQRWYYWSSAAAAVILLSAGLFWFNSHRSAGTLPAEKQLAQVTNTATNHRIVKDGFVEITTPKGSNENIALEDGSSIVLNAGSKIRYPEHFDGTERPIFLEEGEAFFTVAADPTRRFVVSTAEIATTALGTSFNIRAYARENKVTVALVSGKVKIDQLNNTNNKTTSLILLPSEQISYDRQSLSMMKTIFSKAEDVTGWKQGYLIFRDAPYNEVMTGIENRYSVTVVNKSSKKEWNYNGFFKNENLKEVMDIICLAKSLSYTIKNDTIYLENKN</sequence>
<evidence type="ECO:0000259" key="2">
    <source>
        <dbReference type="Pfam" id="PF04773"/>
    </source>
</evidence>
<dbReference type="RefSeq" id="WP_106528069.1">
    <property type="nucleotide sequence ID" value="NZ_PYAW01000002.1"/>
</dbReference>
<reference evidence="4 5" key="1">
    <citation type="submission" date="2018-03" db="EMBL/GenBank/DDBJ databases">
        <title>Genomic Encyclopedia of Archaeal and Bacterial Type Strains, Phase II (KMG-II): from individual species to whole genera.</title>
        <authorList>
            <person name="Goeker M."/>
        </authorList>
    </citation>
    <scope>NUCLEOTIDE SEQUENCE [LARGE SCALE GENOMIC DNA]</scope>
    <source>
        <strain evidence="4 5">DSM 24859</strain>
    </source>
</reference>
<comment type="caution">
    <text evidence="4">The sequence shown here is derived from an EMBL/GenBank/DDBJ whole genome shotgun (WGS) entry which is preliminary data.</text>
</comment>
<evidence type="ECO:0000313" key="4">
    <source>
        <dbReference type="EMBL" id="PSL47633.1"/>
    </source>
</evidence>
<accession>A0A2P8HN34</accession>
<evidence type="ECO:0000313" key="5">
    <source>
        <dbReference type="Proteomes" id="UP000240971"/>
    </source>
</evidence>
<feature type="transmembrane region" description="Helical" evidence="1">
    <location>
        <begin position="73"/>
        <end position="93"/>
    </location>
</feature>
<dbReference type="Proteomes" id="UP000240971">
    <property type="component" value="Unassembled WGS sequence"/>
</dbReference>
<evidence type="ECO:0000259" key="3">
    <source>
        <dbReference type="Pfam" id="PF16344"/>
    </source>
</evidence>
<dbReference type="PANTHER" id="PTHR30273:SF2">
    <property type="entry name" value="PROTEIN FECR"/>
    <property type="match status" value="1"/>
</dbReference>
<protein>
    <submittedName>
        <fullName evidence="4">FecR family protein</fullName>
    </submittedName>
</protein>
<keyword evidence="1" id="KW-1133">Transmembrane helix</keyword>
<organism evidence="4 5">
    <name type="scientific">Chitinophaga niastensis</name>
    <dbReference type="NCBI Taxonomy" id="536980"/>
    <lineage>
        <taxon>Bacteria</taxon>
        <taxon>Pseudomonadati</taxon>
        <taxon>Bacteroidota</taxon>
        <taxon>Chitinophagia</taxon>
        <taxon>Chitinophagales</taxon>
        <taxon>Chitinophagaceae</taxon>
        <taxon>Chitinophaga</taxon>
    </lineage>
</organism>
<evidence type="ECO:0000256" key="1">
    <source>
        <dbReference type="SAM" id="Phobius"/>
    </source>
</evidence>
<dbReference type="Pfam" id="PF16344">
    <property type="entry name" value="FecR_C"/>
    <property type="match status" value="1"/>
</dbReference>
<feature type="domain" description="Protein FecR C-terminal" evidence="3">
    <location>
        <begin position="272"/>
        <end position="339"/>
    </location>
</feature>
<dbReference type="OrthoDB" id="645173at2"/>
<keyword evidence="5" id="KW-1185">Reference proteome</keyword>
<gene>
    <name evidence="4" type="ORF">CLV51_102490</name>
</gene>
<dbReference type="Gene3D" id="2.60.120.1440">
    <property type="match status" value="1"/>
</dbReference>
<dbReference type="PIRSF" id="PIRSF018266">
    <property type="entry name" value="FecR"/>
    <property type="match status" value="1"/>
</dbReference>
<dbReference type="InterPro" id="IPR012373">
    <property type="entry name" value="Ferrdict_sens_TM"/>
</dbReference>
<dbReference type="GO" id="GO:0016989">
    <property type="term" value="F:sigma factor antagonist activity"/>
    <property type="evidence" value="ECO:0007669"/>
    <property type="project" value="TreeGrafter"/>
</dbReference>
<proteinExistence type="predicted"/>
<dbReference type="AlphaFoldDB" id="A0A2P8HN34"/>
<dbReference type="Gene3D" id="3.55.50.30">
    <property type="match status" value="1"/>
</dbReference>
<keyword evidence="1" id="KW-0812">Transmembrane</keyword>
<dbReference type="InterPro" id="IPR032508">
    <property type="entry name" value="FecR_C"/>
</dbReference>
<feature type="domain" description="FecR protein" evidence="2">
    <location>
        <begin position="127"/>
        <end position="223"/>
    </location>
</feature>
<keyword evidence="1" id="KW-0472">Membrane</keyword>
<dbReference type="InterPro" id="IPR006860">
    <property type="entry name" value="FecR"/>
</dbReference>
<dbReference type="Pfam" id="PF04773">
    <property type="entry name" value="FecR"/>
    <property type="match status" value="1"/>
</dbReference>
<dbReference type="EMBL" id="PYAW01000002">
    <property type="protein sequence ID" value="PSL47633.1"/>
    <property type="molecule type" value="Genomic_DNA"/>
</dbReference>